<keyword evidence="2 6" id="KW-0812">Transmembrane</keyword>
<sequence length="494" mass="58493">MNKQLKFQHLESKLCLMIWISSICYAIYQYTTKSHLFFLNYADPYNDFEVGWNILNNKRKDKSDFEWESIGFIICNVYPFLLIYIFTSEFLRSQNFSAKNFQYFQVLFTCASTIYLLGYKILVIIFIQLILFSIVFLWKNKALTWLCSLTCLTLITFYKNLNSTETFLKFFALNHYEAYLNILVLCWLNLKCTSFSVSCEVNMTFLDYISYCFYFPTFITGPFISYNDFKMIYKMKEYGSLDVRLRQFLKNTFRWVLWYQFGNICLHFIYINATSFQSDFVRNLDLWSLCGYGYILGQFFHIKYVVLYGLSTSLASFENINVPSLPRCIGRIHLYSDMWKYFDPGLYNFLKSCIFIPLQNLIKYKFISSFVCFAFVYFWHGTEQYVLIWATLNYVGVSLEALFYSFYKKWIRNVSIFEKIDSRNSRRLKNILAAPLLALSAISNFYFFAGKDIGNIFVGTALGSSIFSQIVLLMILYCCCEISTEFRDTNAHTM</sequence>
<dbReference type="FunCoup" id="A0A6J2XJQ9">
    <property type="interactions" value="227"/>
</dbReference>
<dbReference type="PANTHER" id="PTHR13285:SF18">
    <property type="entry name" value="PROTEIN-CYSTEINE N-PALMITOYLTRANSFERASE RASP"/>
    <property type="match status" value="1"/>
</dbReference>
<dbReference type="Proteomes" id="UP000504635">
    <property type="component" value="Unplaced"/>
</dbReference>
<feature type="transmembrane region" description="Helical" evidence="6">
    <location>
        <begin position="455"/>
        <end position="477"/>
    </location>
</feature>
<keyword evidence="3 6" id="KW-1133">Transmembrane helix</keyword>
<dbReference type="GO" id="GO:0016020">
    <property type="term" value="C:membrane"/>
    <property type="evidence" value="ECO:0007669"/>
    <property type="project" value="UniProtKB-SubCell"/>
</dbReference>
<evidence type="ECO:0000313" key="7">
    <source>
        <dbReference type="Proteomes" id="UP000504635"/>
    </source>
</evidence>
<evidence type="ECO:0000256" key="3">
    <source>
        <dbReference type="ARBA" id="ARBA00022989"/>
    </source>
</evidence>
<accession>A0A6J2XJQ9</accession>
<feature type="transmembrane region" description="Helical" evidence="6">
    <location>
        <begin position="386"/>
        <end position="407"/>
    </location>
</feature>
<feature type="transmembrane region" description="Helical" evidence="6">
    <location>
        <begin position="70"/>
        <end position="91"/>
    </location>
</feature>
<dbReference type="RefSeq" id="XP_030751532.1">
    <property type="nucleotide sequence ID" value="XM_030895672.1"/>
</dbReference>
<gene>
    <name evidence="8" type="primary">LOC115879039</name>
</gene>
<dbReference type="PANTHER" id="PTHR13285">
    <property type="entry name" value="ACYLTRANSFERASE"/>
    <property type="match status" value="1"/>
</dbReference>
<evidence type="ECO:0000256" key="5">
    <source>
        <dbReference type="ARBA" id="ARBA00038268"/>
    </source>
</evidence>
<feature type="transmembrane region" description="Helical" evidence="6">
    <location>
        <begin position="428"/>
        <end position="449"/>
    </location>
</feature>
<dbReference type="InterPro" id="IPR004299">
    <property type="entry name" value="MBOAT_fam"/>
</dbReference>
<keyword evidence="7" id="KW-1185">Reference proteome</keyword>
<reference evidence="8" key="1">
    <citation type="submission" date="2025-08" db="UniProtKB">
        <authorList>
            <consortium name="RefSeq"/>
        </authorList>
    </citation>
    <scope>IDENTIFICATION</scope>
    <source>
        <tissue evidence="8">Gonads</tissue>
    </source>
</reference>
<dbReference type="CTD" id="44098"/>
<evidence type="ECO:0000313" key="8">
    <source>
        <dbReference type="RefSeq" id="XP_030751532.1"/>
    </source>
</evidence>
<dbReference type="Pfam" id="PF03062">
    <property type="entry name" value="MBOAT"/>
    <property type="match status" value="1"/>
</dbReference>
<keyword evidence="4 6" id="KW-0472">Membrane</keyword>
<feature type="transmembrane region" description="Helical" evidence="6">
    <location>
        <begin position="12"/>
        <end position="31"/>
    </location>
</feature>
<organism evidence="7 8">
    <name type="scientific">Sitophilus oryzae</name>
    <name type="common">Rice weevil</name>
    <name type="synonym">Curculio oryzae</name>
    <dbReference type="NCBI Taxonomy" id="7048"/>
    <lineage>
        <taxon>Eukaryota</taxon>
        <taxon>Metazoa</taxon>
        <taxon>Ecdysozoa</taxon>
        <taxon>Arthropoda</taxon>
        <taxon>Hexapoda</taxon>
        <taxon>Insecta</taxon>
        <taxon>Pterygota</taxon>
        <taxon>Neoptera</taxon>
        <taxon>Endopterygota</taxon>
        <taxon>Coleoptera</taxon>
        <taxon>Polyphaga</taxon>
        <taxon>Cucujiformia</taxon>
        <taxon>Curculionidae</taxon>
        <taxon>Dryophthorinae</taxon>
        <taxon>Sitophilus</taxon>
    </lineage>
</organism>
<feature type="transmembrane region" description="Helical" evidence="6">
    <location>
        <begin position="291"/>
        <end position="310"/>
    </location>
</feature>
<comment type="similarity">
    <text evidence="5">Belongs to the membrane-bound acyltransferase family. HHAT subfamily.</text>
</comment>
<feature type="transmembrane region" description="Helical" evidence="6">
    <location>
        <begin position="253"/>
        <end position="271"/>
    </location>
</feature>
<dbReference type="GO" id="GO:0005783">
    <property type="term" value="C:endoplasmic reticulum"/>
    <property type="evidence" value="ECO:0007669"/>
    <property type="project" value="TreeGrafter"/>
</dbReference>
<dbReference type="KEGG" id="soy:115879039"/>
<evidence type="ECO:0000256" key="1">
    <source>
        <dbReference type="ARBA" id="ARBA00004141"/>
    </source>
</evidence>
<evidence type="ECO:0000256" key="4">
    <source>
        <dbReference type="ARBA" id="ARBA00023136"/>
    </source>
</evidence>
<evidence type="ECO:0000256" key="2">
    <source>
        <dbReference type="ARBA" id="ARBA00022692"/>
    </source>
</evidence>
<proteinExistence type="inferred from homology"/>
<dbReference type="AlphaFoldDB" id="A0A6J2XJQ9"/>
<feature type="transmembrane region" description="Helical" evidence="6">
    <location>
        <begin position="142"/>
        <end position="158"/>
    </location>
</feature>
<feature type="transmembrane region" description="Helical" evidence="6">
    <location>
        <begin position="361"/>
        <end position="380"/>
    </location>
</feature>
<dbReference type="InParanoid" id="A0A6J2XJQ9"/>
<feature type="transmembrane region" description="Helical" evidence="6">
    <location>
        <begin position="103"/>
        <end position="136"/>
    </location>
</feature>
<protein>
    <submittedName>
        <fullName evidence="8">Protein-cysteine N-palmitoyltransferase Rasp isoform X1</fullName>
    </submittedName>
</protein>
<dbReference type="InterPro" id="IPR051085">
    <property type="entry name" value="MB_O-acyltransferase"/>
</dbReference>
<evidence type="ECO:0000256" key="6">
    <source>
        <dbReference type="SAM" id="Phobius"/>
    </source>
</evidence>
<dbReference type="OrthoDB" id="420606at2759"/>
<feature type="transmembrane region" description="Helical" evidence="6">
    <location>
        <begin position="178"/>
        <end position="196"/>
    </location>
</feature>
<name>A0A6J2XJQ9_SITOR</name>
<dbReference type="GO" id="GO:0016409">
    <property type="term" value="F:palmitoyltransferase activity"/>
    <property type="evidence" value="ECO:0007669"/>
    <property type="project" value="TreeGrafter"/>
</dbReference>
<dbReference type="GeneID" id="115879039"/>
<feature type="transmembrane region" description="Helical" evidence="6">
    <location>
        <begin position="208"/>
        <end position="226"/>
    </location>
</feature>
<comment type="subcellular location">
    <subcellularLocation>
        <location evidence="1">Membrane</location>
        <topology evidence="1">Multi-pass membrane protein</topology>
    </subcellularLocation>
</comment>